<reference evidence="7" key="1">
    <citation type="journal article" date="2014" name="Int. J. Syst. Evol. Microbiol.">
        <title>Complete genome sequence of Corynebacterium casei LMG S-19264T (=DSM 44701T), isolated from a smear-ripened cheese.</title>
        <authorList>
            <consortium name="US DOE Joint Genome Institute (JGI-PGF)"/>
            <person name="Walter F."/>
            <person name="Albersmeier A."/>
            <person name="Kalinowski J."/>
            <person name="Ruckert C."/>
        </authorList>
    </citation>
    <scope>NUCLEOTIDE SEQUENCE</scope>
    <source>
        <strain evidence="7">JCM 4369</strain>
    </source>
</reference>
<proteinExistence type="inferred from homology"/>
<evidence type="ECO:0000256" key="1">
    <source>
        <dbReference type="ARBA" id="ARBA00001933"/>
    </source>
</evidence>
<accession>A0A918ICT5</accession>
<keyword evidence="4 6" id="KW-0663">Pyridoxal phosphate</keyword>
<comment type="cofactor">
    <cofactor evidence="1">
        <name>pyridoxal 5'-phosphate</name>
        <dbReference type="ChEBI" id="CHEBI:597326"/>
    </cofactor>
</comment>
<dbReference type="Gene3D" id="3.90.1150.10">
    <property type="entry name" value="Aspartate Aminotransferase, domain 1"/>
    <property type="match status" value="1"/>
</dbReference>
<gene>
    <name evidence="7" type="ORF">GCM10010260_43820</name>
</gene>
<dbReference type="InterPro" id="IPR000653">
    <property type="entry name" value="DegT/StrS_aminotransferase"/>
</dbReference>
<dbReference type="PANTHER" id="PTHR30244:SF34">
    <property type="entry name" value="DTDP-4-AMINO-4,6-DIDEOXYGALACTOSE TRANSAMINASE"/>
    <property type="match status" value="1"/>
</dbReference>
<keyword evidence="8" id="KW-1185">Reference proteome</keyword>
<evidence type="ECO:0000313" key="7">
    <source>
        <dbReference type="EMBL" id="GGV02278.1"/>
    </source>
</evidence>
<dbReference type="Pfam" id="PF01041">
    <property type="entry name" value="DegT_DnrJ_EryC1"/>
    <property type="match status" value="1"/>
</dbReference>
<dbReference type="GO" id="GO:0030170">
    <property type="term" value="F:pyridoxal phosphate binding"/>
    <property type="evidence" value="ECO:0007669"/>
    <property type="project" value="TreeGrafter"/>
</dbReference>
<dbReference type="RefSeq" id="WP_191875187.1">
    <property type="nucleotide sequence ID" value="NZ_BMTD01000009.1"/>
</dbReference>
<name>A0A918ICT5_9ACTN</name>
<evidence type="ECO:0000256" key="4">
    <source>
        <dbReference type="ARBA" id="ARBA00022898"/>
    </source>
</evidence>
<sequence length="413" mass="43901">MQLTATPRARTPEAALADPALAVNGGPRAVTATPAPPLVDRAALADDIGRIMREDRAFVWYGGPRQKAFEGAFAELVGARHGVMCSSGTAALQLLLHAAGVRRGSVVAVPDFTFHSVLSCVLSMGAVPFLMAVDAQTLMTDVDRAVAEVPRGAVLVAVHATGRALDVPRLLAERPDLTVVEDTADAQATLLRGRQVGTDGLGACWSFTTSHNEVHTAGVAGMVTTDDRQLADRLRRLAHYGKEHRSVHPGTPLNPMPAEPGYNFMTTEVEAAAGLAAARVAPQAWERRRTAGRDLAGHLAALDLSPVPEPADSTQNFYDVLFRPGPQWTAHEERLLDALVAEGCPAWSYHTLSQFPWVAAELGALGVWGERERRIAEDADALGPVLGIRPAPGEARTRAVAEGAAKIFREGNT</sequence>
<dbReference type="PANTHER" id="PTHR30244">
    <property type="entry name" value="TRANSAMINASE"/>
    <property type="match status" value="1"/>
</dbReference>
<dbReference type="AlphaFoldDB" id="A0A918ICT5"/>
<evidence type="ECO:0000256" key="6">
    <source>
        <dbReference type="RuleBase" id="RU004508"/>
    </source>
</evidence>
<evidence type="ECO:0000256" key="3">
    <source>
        <dbReference type="ARBA" id="ARBA00022679"/>
    </source>
</evidence>
<dbReference type="InterPro" id="IPR015422">
    <property type="entry name" value="PyrdxlP-dep_Trfase_small"/>
</dbReference>
<dbReference type="GO" id="GO:0000271">
    <property type="term" value="P:polysaccharide biosynthetic process"/>
    <property type="evidence" value="ECO:0007669"/>
    <property type="project" value="TreeGrafter"/>
</dbReference>
<evidence type="ECO:0000256" key="2">
    <source>
        <dbReference type="ARBA" id="ARBA00022576"/>
    </source>
</evidence>
<dbReference type="GO" id="GO:0008483">
    <property type="term" value="F:transaminase activity"/>
    <property type="evidence" value="ECO:0007669"/>
    <property type="project" value="UniProtKB-KW"/>
</dbReference>
<dbReference type="InterPro" id="IPR015424">
    <property type="entry name" value="PyrdxlP-dep_Trfase"/>
</dbReference>
<protein>
    <submittedName>
        <fullName evidence="7">Uncharacterized protein</fullName>
    </submittedName>
</protein>
<comment type="caution">
    <text evidence="7">The sequence shown here is derived from an EMBL/GenBank/DDBJ whole genome shotgun (WGS) entry which is preliminary data.</text>
</comment>
<dbReference type="Proteomes" id="UP000618795">
    <property type="component" value="Unassembled WGS sequence"/>
</dbReference>
<evidence type="ECO:0000256" key="5">
    <source>
        <dbReference type="ARBA" id="ARBA00038398"/>
    </source>
</evidence>
<keyword evidence="2" id="KW-0032">Aminotransferase</keyword>
<evidence type="ECO:0000313" key="8">
    <source>
        <dbReference type="Proteomes" id="UP000618795"/>
    </source>
</evidence>
<reference evidence="7" key="2">
    <citation type="submission" date="2020-09" db="EMBL/GenBank/DDBJ databases">
        <authorList>
            <person name="Sun Q."/>
            <person name="Ohkuma M."/>
        </authorList>
    </citation>
    <scope>NUCLEOTIDE SEQUENCE</scope>
    <source>
        <strain evidence="7">JCM 4369</strain>
    </source>
</reference>
<dbReference type="InterPro" id="IPR015421">
    <property type="entry name" value="PyrdxlP-dep_Trfase_major"/>
</dbReference>
<comment type="similarity">
    <text evidence="5">Belongs to the DegT/DnrJ/EryC1 family. L-glutamine:2-deoxy-scyllo-inosose/scyllo-inosose aminotransferase subfamily.</text>
</comment>
<organism evidence="7 8">
    <name type="scientific">Streptomyces filipinensis</name>
    <dbReference type="NCBI Taxonomy" id="66887"/>
    <lineage>
        <taxon>Bacteria</taxon>
        <taxon>Bacillati</taxon>
        <taxon>Actinomycetota</taxon>
        <taxon>Actinomycetes</taxon>
        <taxon>Kitasatosporales</taxon>
        <taxon>Streptomycetaceae</taxon>
        <taxon>Streptomyces</taxon>
    </lineage>
</organism>
<dbReference type="Gene3D" id="3.40.640.10">
    <property type="entry name" value="Type I PLP-dependent aspartate aminotransferase-like (Major domain)"/>
    <property type="match status" value="1"/>
</dbReference>
<dbReference type="SUPFAM" id="SSF53383">
    <property type="entry name" value="PLP-dependent transferases"/>
    <property type="match status" value="1"/>
</dbReference>
<dbReference type="EMBL" id="BMTD01000009">
    <property type="protein sequence ID" value="GGV02278.1"/>
    <property type="molecule type" value="Genomic_DNA"/>
</dbReference>
<keyword evidence="3" id="KW-0808">Transferase</keyword>